<evidence type="ECO:0000256" key="1">
    <source>
        <dbReference type="ARBA" id="ARBA00004123"/>
    </source>
</evidence>
<feature type="domain" description="AP2/ERF" evidence="8">
    <location>
        <begin position="146"/>
        <end position="203"/>
    </location>
</feature>
<feature type="region of interest" description="Disordered" evidence="7">
    <location>
        <begin position="1"/>
        <end position="25"/>
    </location>
</feature>
<keyword evidence="2" id="KW-0611">Plant defense</keyword>
<dbReference type="InterPro" id="IPR036955">
    <property type="entry name" value="AP2/ERF_dom_sf"/>
</dbReference>
<dbReference type="Gene3D" id="3.30.730.10">
    <property type="entry name" value="AP2/ERF domain"/>
    <property type="match status" value="1"/>
</dbReference>
<keyword evidence="4" id="KW-0238">DNA-binding</keyword>
<comment type="subcellular location">
    <subcellularLocation>
        <location evidence="1">Nucleus</location>
    </subcellularLocation>
</comment>
<dbReference type="PANTHER" id="PTHR31190:SF473">
    <property type="entry name" value="OS05G0437100 PROTEIN"/>
    <property type="match status" value="1"/>
</dbReference>
<dbReference type="Proteomes" id="UP001604336">
    <property type="component" value="Unassembled WGS sequence"/>
</dbReference>
<dbReference type="PRINTS" id="PR00367">
    <property type="entry name" value="ETHRSPELEMNT"/>
</dbReference>
<dbReference type="Pfam" id="PF00847">
    <property type="entry name" value="AP2"/>
    <property type="match status" value="1"/>
</dbReference>
<evidence type="ECO:0000256" key="3">
    <source>
        <dbReference type="ARBA" id="ARBA00023015"/>
    </source>
</evidence>
<feature type="compositionally biased region" description="Polar residues" evidence="7">
    <location>
        <begin position="322"/>
        <end position="332"/>
    </location>
</feature>
<evidence type="ECO:0000259" key="8">
    <source>
        <dbReference type="PROSITE" id="PS51032"/>
    </source>
</evidence>
<dbReference type="InterPro" id="IPR044808">
    <property type="entry name" value="ERF_plant"/>
</dbReference>
<dbReference type="GO" id="GO:0003677">
    <property type="term" value="F:DNA binding"/>
    <property type="evidence" value="ECO:0007669"/>
    <property type="project" value="UniProtKB-KW"/>
</dbReference>
<keyword evidence="5" id="KW-0804">Transcription</keyword>
<dbReference type="GO" id="GO:0006952">
    <property type="term" value="P:defense response"/>
    <property type="evidence" value="ECO:0007669"/>
    <property type="project" value="UniProtKB-KW"/>
</dbReference>
<dbReference type="PROSITE" id="PS51032">
    <property type="entry name" value="AP2_ERF"/>
    <property type="match status" value="1"/>
</dbReference>
<gene>
    <name evidence="9" type="ORF">Adt_04685</name>
</gene>
<evidence type="ECO:0000256" key="6">
    <source>
        <dbReference type="ARBA" id="ARBA00023242"/>
    </source>
</evidence>
<dbReference type="FunFam" id="3.30.730.10:FF:000001">
    <property type="entry name" value="Ethylene-responsive transcription factor 2"/>
    <property type="match status" value="1"/>
</dbReference>
<evidence type="ECO:0000256" key="7">
    <source>
        <dbReference type="SAM" id="MobiDB-lite"/>
    </source>
</evidence>
<dbReference type="CDD" id="cd00018">
    <property type="entry name" value="AP2"/>
    <property type="match status" value="1"/>
</dbReference>
<keyword evidence="3" id="KW-0805">Transcription regulation</keyword>
<feature type="compositionally biased region" description="Low complexity" evidence="7">
    <location>
        <begin position="62"/>
        <end position="81"/>
    </location>
</feature>
<dbReference type="InterPro" id="IPR016177">
    <property type="entry name" value="DNA-bd_dom_sf"/>
</dbReference>
<evidence type="ECO:0000256" key="5">
    <source>
        <dbReference type="ARBA" id="ARBA00023163"/>
    </source>
</evidence>
<accession>A0ABD1V204</accession>
<sequence length="332" mass="36026">MCEFKVANSREKNRKSIRRDGRNDQLESLLSGFNREQEMSAMVAALAHVVAGNVSQEVAQPADGDGAALSGGSSSSCSLGAGDKRKREEKSSHEQVSSYNDFTIGGSQIGPGPEGPSSGTSIITSTEAVYTYTPTNDTTESHGTRKYRGVRQRPWGKWAAEIRDPYKASRVWLGTFDTAEGAARAYDEAALRFRGNKAKLNFPENVRLLQMQSPSQIIISDPSPNKFVSVSTSTEPIVHTHQVQYPMQNISDISRQNINSNSQGLMNLDDIPMQPAGSLWDQLLFSSSSSTLPSFPLFFPTNPQGNVGPEDSRRSGAEFPSTPDSSHQTSSG</sequence>
<evidence type="ECO:0000313" key="10">
    <source>
        <dbReference type="Proteomes" id="UP001604336"/>
    </source>
</evidence>
<reference evidence="10" key="1">
    <citation type="submission" date="2024-07" db="EMBL/GenBank/DDBJ databases">
        <title>Two chromosome-level genome assemblies of Korean endemic species Abeliophyllum distichum and Forsythia ovata (Oleaceae).</title>
        <authorList>
            <person name="Jang H."/>
        </authorList>
    </citation>
    <scope>NUCLEOTIDE SEQUENCE [LARGE SCALE GENOMIC DNA]</scope>
</reference>
<organism evidence="9 10">
    <name type="scientific">Abeliophyllum distichum</name>
    <dbReference type="NCBI Taxonomy" id="126358"/>
    <lineage>
        <taxon>Eukaryota</taxon>
        <taxon>Viridiplantae</taxon>
        <taxon>Streptophyta</taxon>
        <taxon>Embryophyta</taxon>
        <taxon>Tracheophyta</taxon>
        <taxon>Spermatophyta</taxon>
        <taxon>Magnoliopsida</taxon>
        <taxon>eudicotyledons</taxon>
        <taxon>Gunneridae</taxon>
        <taxon>Pentapetalae</taxon>
        <taxon>asterids</taxon>
        <taxon>lamiids</taxon>
        <taxon>Lamiales</taxon>
        <taxon>Oleaceae</taxon>
        <taxon>Forsythieae</taxon>
        <taxon>Abeliophyllum</taxon>
    </lineage>
</organism>
<evidence type="ECO:0000313" key="9">
    <source>
        <dbReference type="EMBL" id="KAL2531334.1"/>
    </source>
</evidence>
<protein>
    <submittedName>
        <fullName evidence="9">Ethylene-responsive transcription factor ABR1</fullName>
    </submittedName>
</protein>
<dbReference type="InterPro" id="IPR001471">
    <property type="entry name" value="AP2/ERF_dom"/>
</dbReference>
<dbReference type="AlphaFoldDB" id="A0ABD1V204"/>
<feature type="compositionally biased region" description="Basic and acidic residues" evidence="7">
    <location>
        <begin position="82"/>
        <end position="93"/>
    </location>
</feature>
<name>A0ABD1V204_9LAMI</name>
<comment type="caution">
    <text evidence="9">The sequence shown here is derived from an EMBL/GenBank/DDBJ whole genome shotgun (WGS) entry which is preliminary data.</text>
</comment>
<dbReference type="SMART" id="SM00380">
    <property type="entry name" value="AP2"/>
    <property type="match status" value="1"/>
</dbReference>
<proteinExistence type="predicted"/>
<dbReference type="GO" id="GO:0005634">
    <property type="term" value="C:nucleus"/>
    <property type="evidence" value="ECO:0007669"/>
    <property type="project" value="UniProtKB-SubCell"/>
</dbReference>
<dbReference type="PANTHER" id="PTHR31190">
    <property type="entry name" value="DNA-BINDING DOMAIN"/>
    <property type="match status" value="1"/>
</dbReference>
<feature type="region of interest" description="Disordered" evidence="7">
    <location>
        <begin position="296"/>
        <end position="332"/>
    </location>
</feature>
<evidence type="ECO:0000256" key="4">
    <source>
        <dbReference type="ARBA" id="ARBA00023125"/>
    </source>
</evidence>
<dbReference type="EMBL" id="JBFOLK010000002">
    <property type="protein sequence ID" value="KAL2531334.1"/>
    <property type="molecule type" value="Genomic_DNA"/>
</dbReference>
<keyword evidence="10" id="KW-1185">Reference proteome</keyword>
<evidence type="ECO:0000256" key="2">
    <source>
        <dbReference type="ARBA" id="ARBA00022821"/>
    </source>
</evidence>
<feature type="region of interest" description="Disordered" evidence="7">
    <location>
        <begin position="61"/>
        <end position="121"/>
    </location>
</feature>
<dbReference type="SUPFAM" id="SSF54171">
    <property type="entry name" value="DNA-binding domain"/>
    <property type="match status" value="1"/>
</dbReference>
<keyword evidence="6" id="KW-0539">Nucleus</keyword>